<accession>A0A1I8C0E5</accession>
<evidence type="ECO:0000313" key="2">
    <source>
        <dbReference type="Proteomes" id="UP000095281"/>
    </source>
</evidence>
<evidence type="ECO:0000256" key="1">
    <source>
        <dbReference type="SAM" id="MobiDB-lite"/>
    </source>
</evidence>
<evidence type="ECO:0000313" key="3">
    <source>
        <dbReference type="WBParaSite" id="MhA1_Contig83.frz3.gene16"/>
    </source>
</evidence>
<dbReference type="AlphaFoldDB" id="A0A1I8C0E5"/>
<dbReference type="Proteomes" id="UP000095281">
    <property type="component" value="Unplaced"/>
</dbReference>
<feature type="compositionally biased region" description="Low complexity" evidence="1">
    <location>
        <begin position="1"/>
        <end position="33"/>
    </location>
</feature>
<name>A0A1I8C0E5_MELHA</name>
<protein>
    <submittedName>
        <fullName evidence="3">Uncharacterized protein</fullName>
    </submittedName>
</protein>
<keyword evidence="2" id="KW-1185">Reference proteome</keyword>
<dbReference type="WBParaSite" id="MhA1_Contig83.frz3.gene16">
    <property type="protein sequence ID" value="MhA1_Contig83.frz3.gene16"/>
    <property type="gene ID" value="MhA1_Contig83.frz3.gene16"/>
</dbReference>
<reference evidence="3" key="1">
    <citation type="submission" date="2016-11" db="UniProtKB">
        <authorList>
            <consortium name="WormBaseParasite"/>
        </authorList>
    </citation>
    <scope>IDENTIFICATION</scope>
</reference>
<organism evidence="2 3">
    <name type="scientific">Meloidogyne hapla</name>
    <name type="common">Root-knot nematode worm</name>
    <dbReference type="NCBI Taxonomy" id="6305"/>
    <lineage>
        <taxon>Eukaryota</taxon>
        <taxon>Metazoa</taxon>
        <taxon>Ecdysozoa</taxon>
        <taxon>Nematoda</taxon>
        <taxon>Chromadorea</taxon>
        <taxon>Rhabditida</taxon>
        <taxon>Tylenchina</taxon>
        <taxon>Tylenchomorpha</taxon>
        <taxon>Tylenchoidea</taxon>
        <taxon>Meloidogynidae</taxon>
        <taxon>Meloidogyninae</taxon>
        <taxon>Meloidogyne</taxon>
    </lineage>
</organism>
<sequence length="122" mass="13572">MQKNSASNSITSSKSNSPITAIPSTPISPASYINSPSRCEIINTNIDVRTSRNNTQNSFASYEKDWVVSSNRFTSPIAHNVPAFLQPSVPISLDYNIQHQQHYHQRVATEFRPGMESAIDPH</sequence>
<proteinExistence type="predicted"/>
<feature type="region of interest" description="Disordered" evidence="1">
    <location>
        <begin position="1"/>
        <end position="34"/>
    </location>
</feature>